<dbReference type="InterPro" id="IPR003960">
    <property type="entry name" value="ATPase_AAA_CS"/>
</dbReference>
<dbReference type="SUPFAM" id="SSF52540">
    <property type="entry name" value="P-loop containing nucleoside triphosphate hydrolases"/>
    <property type="match status" value="1"/>
</dbReference>
<evidence type="ECO:0000259" key="6">
    <source>
        <dbReference type="SMART" id="SM00382"/>
    </source>
</evidence>
<evidence type="ECO:0000256" key="3">
    <source>
        <dbReference type="ARBA" id="ARBA00022741"/>
    </source>
</evidence>
<dbReference type="InterPro" id="IPR027417">
    <property type="entry name" value="P-loop_NTPase"/>
</dbReference>
<evidence type="ECO:0000256" key="4">
    <source>
        <dbReference type="ARBA" id="ARBA00022840"/>
    </source>
</evidence>
<dbReference type="GO" id="GO:0007131">
    <property type="term" value="P:reciprocal meiotic recombination"/>
    <property type="evidence" value="ECO:0007669"/>
    <property type="project" value="EnsemblPlants"/>
</dbReference>
<dbReference type="PROSITE" id="PS00674">
    <property type="entry name" value="AAA"/>
    <property type="match status" value="1"/>
</dbReference>
<dbReference type="SMART" id="SM00382">
    <property type="entry name" value="AAA"/>
    <property type="match status" value="1"/>
</dbReference>
<dbReference type="GO" id="GO:0051598">
    <property type="term" value="P:meiotic recombination checkpoint signaling"/>
    <property type="evidence" value="ECO:0007669"/>
    <property type="project" value="TreeGrafter"/>
</dbReference>
<evidence type="ECO:0000313" key="7">
    <source>
        <dbReference type="EMBL" id="GBG84958.1"/>
    </source>
</evidence>
<dbReference type="FunFam" id="3.40.50.300:FF:000680">
    <property type="entry name" value="pachytene checkpoint protein 2 homolog"/>
    <property type="match status" value="1"/>
</dbReference>
<keyword evidence="8" id="KW-1185">Reference proteome</keyword>
<dbReference type="CDD" id="cd19508">
    <property type="entry name" value="RecA-like_Pch2-like"/>
    <property type="match status" value="1"/>
</dbReference>
<dbReference type="Proteomes" id="UP000265515">
    <property type="component" value="Unassembled WGS sequence"/>
</dbReference>
<dbReference type="Pfam" id="PF23563">
    <property type="entry name" value="TRIP13_N"/>
    <property type="match status" value="1"/>
</dbReference>
<protein>
    <recommendedName>
        <fullName evidence="2">Pachytene checkpoint protein 2 homolog</fullName>
    </recommendedName>
</protein>
<dbReference type="AlphaFoldDB" id="A0A388LRJ0"/>
<evidence type="ECO:0000313" key="8">
    <source>
        <dbReference type="Proteomes" id="UP000265515"/>
    </source>
</evidence>
<evidence type="ECO:0000256" key="2">
    <source>
        <dbReference type="ARBA" id="ARBA00022364"/>
    </source>
</evidence>
<dbReference type="GO" id="GO:0005524">
    <property type="term" value="F:ATP binding"/>
    <property type="evidence" value="ECO:0007669"/>
    <property type="project" value="UniProtKB-KW"/>
</dbReference>
<dbReference type="Pfam" id="PF00004">
    <property type="entry name" value="AAA"/>
    <property type="match status" value="1"/>
</dbReference>
<feature type="domain" description="AAA+ ATPase" evidence="6">
    <location>
        <begin position="180"/>
        <end position="332"/>
    </location>
</feature>
<dbReference type="PANTHER" id="PTHR45991:SF1">
    <property type="entry name" value="PACHYTENE CHECKPOINT PROTEIN 2 HOMOLOG"/>
    <property type="match status" value="1"/>
</dbReference>
<dbReference type="GO" id="GO:0016887">
    <property type="term" value="F:ATP hydrolysis activity"/>
    <property type="evidence" value="ECO:0007669"/>
    <property type="project" value="InterPro"/>
</dbReference>
<dbReference type="EMBL" id="BFEA01000499">
    <property type="protein sequence ID" value="GBG84958.1"/>
    <property type="molecule type" value="Genomic_DNA"/>
</dbReference>
<dbReference type="InterPro" id="IPR003593">
    <property type="entry name" value="AAA+_ATPase"/>
</dbReference>
<dbReference type="GO" id="GO:0042138">
    <property type="term" value="P:meiotic DNA double-strand break formation"/>
    <property type="evidence" value="ECO:0007669"/>
    <property type="project" value="EnsemblPlants"/>
</dbReference>
<dbReference type="Gene3D" id="3.40.50.300">
    <property type="entry name" value="P-loop containing nucleotide triphosphate hydrolases"/>
    <property type="match status" value="1"/>
</dbReference>
<accession>A0A388LRJ0</accession>
<dbReference type="GO" id="GO:0005634">
    <property type="term" value="C:nucleus"/>
    <property type="evidence" value="ECO:0007669"/>
    <property type="project" value="EnsemblPlants"/>
</dbReference>
<dbReference type="PANTHER" id="PTHR45991">
    <property type="entry name" value="PACHYTENE CHECKPOINT PROTEIN 2"/>
    <property type="match status" value="1"/>
</dbReference>
<keyword evidence="3 5" id="KW-0547">Nucleotide-binding</keyword>
<name>A0A388LRJ0_CHABU</name>
<evidence type="ECO:0000256" key="1">
    <source>
        <dbReference type="ARBA" id="ARBA00007271"/>
    </source>
</evidence>
<evidence type="ECO:0000256" key="5">
    <source>
        <dbReference type="RuleBase" id="RU003651"/>
    </source>
</evidence>
<organism evidence="7 8">
    <name type="scientific">Chara braunii</name>
    <name type="common">Braun's stonewort</name>
    <dbReference type="NCBI Taxonomy" id="69332"/>
    <lineage>
        <taxon>Eukaryota</taxon>
        <taxon>Viridiplantae</taxon>
        <taxon>Streptophyta</taxon>
        <taxon>Charophyceae</taxon>
        <taxon>Charales</taxon>
        <taxon>Characeae</taxon>
        <taxon>Chara</taxon>
    </lineage>
</organism>
<proteinExistence type="inferred from homology"/>
<gene>
    <name evidence="7" type="ORF">CBR_g39421</name>
</gene>
<sequence>MDMAAMDSCGHEMADGHVSMPLPAEEKFTVAVEVCLKANSTARADDVRQAVERMMEKRSMAYVDGPIPVVLGEDQFIDENVESICICDTDSIIGDNRFLLFWQIKLQINVYQLNEDEPGEETEGDEEIATFYEWQLPSKDFHGLWESLVYDSGVKQRLLKYAASALVFSDMGVNTKLISWNRVVLLHGPPGTGKTSLCRALAQKLAIRFRQRYSQAQLIEVNAHSLFSKWFSESGKLVTKLFYKIHELVEDGESLVIILIDEVESLTSARQAALSGSEPSDSIRVVNAVLTQLDGLKKRPNVMVLTTSNITGAIDIAFVDRADIKAYIGPPSVQPRYEILRSCMAELQRAGIIVSPMCQG</sequence>
<dbReference type="STRING" id="69332.A0A388LRJ0"/>
<dbReference type="OrthoDB" id="10042665at2759"/>
<keyword evidence="4 5" id="KW-0067">ATP-binding</keyword>
<dbReference type="GO" id="GO:0005694">
    <property type="term" value="C:chromosome"/>
    <property type="evidence" value="ECO:0007669"/>
    <property type="project" value="EnsemblPlants"/>
</dbReference>
<dbReference type="Gramene" id="GBG84958">
    <property type="protein sequence ID" value="GBG84958"/>
    <property type="gene ID" value="CBR_g39421"/>
</dbReference>
<dbReference type="OMA" id="NVCDSVQ"/>
<dbReference type="InterPro" id="IPR044539">
    <property type="entry name" value="Pch2-like"/>
</dbReference>
<reference evidence="7 8" key="1">
    <citation type="journal article" date="2018" name="Cell">
        <title>The Chara Genome: Secondary Complexity and Implications for Plant Terrestrialization.</title>
        <authorList>
            <person name="Nishiyama T."/>
            <person name="Sakayama H."/>
            <person name="Vries J.D."/>
            <person name="Buschmann H."/>
            <person name="Saint-Marcoux D."/>
            <person name="Ullrich K.K."/>
            <person name="Haas F.B."/>
            <person name="Vanderstraeten L."/>
            <person name="Becker D."/>
            <person name="Lang D."/>
            <person name="Vosolsobe S."/>
            <person name="Rombauts S."/>
            <person name="Wilhelmsson P.K.I."/>
            <person name="Janitza P."/>
            <person name="Kern R."/>
            <person name="Heyl A."/>
            <person name="Rumpler F."/>
            <person name="Villalobos L.I.A.C."/>
            <person name="Clay J.M."/>
            <person name="Skokan R."/>
            <person name="Toyoda A."/>
            <person name="Suzuki Y."/>
            <person name="Kagoshima H."/>
            <person name="Schijlen E."/>
            <person name="Tajeshwar N."/>
            <person name="Catarino B."/>
            <person name="Hetherington A.J."/>
            <person name="Saltykova A."/>
            <person name="Bonnot C."/>
            <person name="Breuninger H."/>
            <person name="Symeonidi A."/>
            <person name="Radhakrishnan G.V."/>
            <person name="Van Nieuwerburgh F."/>
            <person name="Deforce D."/>
            <person name="Chang C."/>
            <person name="Karol K.G."/>
            <person name="Hedrich R."/>
            <person name="Ulvskov P."/>
            <person name="Glockner G."/>
            <person name="Delwiche C.F."/>
            <person name="Petrasek J."/>
            <person name="Van de Peer Y."/>
            <person name="Friml J."/>
            <person name="Beilby M."/>
            <person name="Dolan L."/>
            <person name="Kohara Y."/>
            <person name="Sugano S."/>
            <person name="Fujiyama A."/>
            <person name="Delaux P.-M."/>
            <person name="Quint M."/>
            <person name="TheiBen G."/>
            <person name="Hagemann M."/>
            <person name="Harholt J."/>
            <person name="Dunand C."/>
            <person name="Zachgo S."/>
            <person name="Langdale J."/>
            <person name="Maumus F."/>
            <person name="Straeten D.V.D."/>
            <person name="Gould S.B."/>
            <person name="Rensing S.A."/>
        </authorList>
    </citation>
    <scope>NUCLEOTIDE SEQUENCE [LARGE SCALE GENOMIC DNA]</scope>
    <source>
        <strain evidence="7 8">S276</strain>
    </source>
</reference>
<dbReference type="InterPro" id="IPR003959">
    <property type="entry name" value="ATPase_AAA_core"/>
</dbReference>
<comment type="similarity">
    <text evidence="1">Belongs to the AAA ATPase family. PCH2 subfamily.</text>
</comment>
<comment type="caution">
    <text evidence="7">The sequence shown here is derived from an EMBL/GenBank/DDBJ whole genome shotgun (WGS) entry which is preliminary data.</text>
</comment>